<evidence type="ECO:0000256" key="1">
    <source>
        <dbReference type="SAM" id="MobiDB-lite"/>
    </source>
</evidence>
<feature type="region of interest" description="Disordered" evidence="1">
    <location>
        <begin position="215"/>
        <end position="269"/>
    </location>
</feature>
<proteinExistence type="predicted"/>
<feature type="compositionally biased region" description="Basic and acidic residues" evidence="1">
    <location>
        <begin position="35"/>
        <end position="57"/>
    </location>
</feature>
<protein>
    <submittedName>
        <fullName evidence="3">Uncharacterized protein</fullName>
    </submittedName>
</protein>
<keyword evidence="2" id="KW-0812">Transmembrane</keyword>
<dbReference type="AlphaFoldDB" id="A0A8S1H2H7"/>
<keyword evidence="2" id="KW-1133">Transmembrane helix</keyword>
<feature type="region of interest" description="Disordered" evidence="1">
    <location>
        <begin position="74"/>
        <end position="104"/>
    </location>
</feature>
<evidence type="ECO:0000313" key="3">
    <source>
        <dbReference type="EMBL" id="CAD6189969.1"/>
    </source>
</evidence>
<name>A0A8S1H2H7_9PELO</name>
<organism evidence="3 4">
    <name type="scientific">Caenorhabditis auriculariae</name>
    <dbReference type="NCBI Taxonomy" id="2777116"/>
    <lineage>
        <taxon>Eukaryota</taxon>
        <taxon>Metazoa</taxon>
        <taxon>Ecdysozoa</taxon>
        <taxon>Nematoda</taxon>
        <taxon>Chromadorea</taxon>
        <taxon>Rhabditida</taxon>
        <taxon>Rhabditina</taxon>
        <taxon>Rhabditomorpha</taxon>
        <taxon>Rhabditoidea</taxon>
        <taxon>Rhabditidae</taxon>
        <taxon>Peloderinae</taxon>
        <taxon>Caenorhabditis</taxon>
    </lineage>
</organism>
<dbReference type="Proteomes" id="UP000835052">
    <property type="component" value="Unassembled WGS sequence"/>
</dbReference>
<evidence type="ECO:0000256" key="2">
    <source>
        <dbReference type="SAM" id="Phobius"/>
    </source>
</evidence>
<gene>
    <name evidence="3" type="ORF">CAUJ_LOCUS5888</name>
</gene>
<feature type="compositionally biased region" description="Low complexity" evidence="1">
    <location>
        <begin position="75"/>
        <end position="87"/>
    </location>
</feature>
<feature type="transmembrane region" description="Helical" evidence="2">
    <location>
        <begin position="6"/>
        <end position="27"/>
    </location>
</feature>
<keyword evidence="4" id="KW-1185">Reference proteome</keyword>
<feature type="compositionally biased region" description="Basic and acidic residues" evidence="1">
    <location>
        <begin position="248"/>
        <end position="263"/>
    </location>
</feature>
<comment type="caution">
    <text evidence="3">The sequence shown here is derived from an EMBL/GenBank/DDBJ whole genome shotgun (WGS) entry which is preliminary data.</text>
</comment>
<dbReference type="EMBL" id="CAJGYM010000013">
    <property type="protein sequence ID" value="CAD6189969.1"/>
    <property type="molecule type" value="Genomic_DNA"/>
</dbReference>
<reference evidence="3" key="1">
    <citation type="submission" date="2020-10" db="EMBL/GenBank/DDBJ databases">
        <authorList>
            <person name="Kikuchi T."/>
        </authorList>
    </citation>
    <scope>NUCLEOTIDE SEQUENCE</scope>
    <source>
        <strain evidence="3">NKZ352</strain>
    </source>
</reference>
<evidence type="ECO:0000313" key="4">
    <source>
        <dbReference type="Proteomes" id="UP000835052"/>
    </source>
</evidence>
<keyword evidence="2" id="KW-0472">Membrane</keyword>
<sequence length="269" mass="30490">MLAEVSRWLLNACPALILLISATFLCLKAKKKNDKSESKSILRDMSGHSNEAVEQKKKPPLACVDSTSTFQSKILPPALSPAPLLSPNGRQKKITSQERPAQTAAVPVKNVDHYSDEKVWSDSDNTFLSRSESYERIDNLVVAEDEELGRVKLIAKKDHEYLREIRRKARRLAEQKQKDEILKAPALLAAEEDMSFDDTLKGVESLRPEAGRIFMTERSRKPNLQKLKPDESDRKALQACATSHSNHPRTDIQKYMDKHRDQYPSKQNA</sequence>
<feature type="compositionally biased region" description="Basic and acidic residues" evidence="1">
    <location>
        <begin position="227"/>
        <end position="236"/>
    </location>
</feature>
<accession>A0A8S1H2H7</accession>
<feature type="region of interest" description="Disordered" evidence="1">
    <location>
        <begin position="35"/>
        <end position="60"/>
    </location>
</feature>